<evidence type="ECO:0000313" key="1">
    <source>
        <dbReference type="EMBL" id="CAD8106437.1"/>
    </source>
</evidence>
<name>A0A8S1PT29_9CILI</name>
<dbReference type="AlphaFoldDB" id="A0A8S1PT29"/>
<dbReference type="Proteomes" id="UP000692954">
    <property type="component" value="Unassembled WGS sequence"/>
</dbReference>
<protein>
    <submittedName>
        <fullName evidence="1">Uncharacterized protein</fullName>
    </submittedName>
</protein>
<accession>A0A8S1PT29</accession>
<proteinExistence type="predicted"/>
<gene>
    <name evidence="1" type="ORF">PSON_ATCC_30995.1.T0860209</name>
</gene>
<dbReference type="EMBL" id="CAJJDN010000086">
    <property type="protein sequence ID" value="CAD8106437.1"/>
    <property type="molecule type" value="Genomic_DNA"/>
</dbReference>
<organism evidence="1 2">
    <name type="scientific">Paramecium sonneborni</name>
    <dbReference type="NCBI Taxonomy" id="65129"/>
    <lineage>
        <taxon>Eukaryota</taxon>
        <taxon>Sar</taxon>
        <taxon>Alveolata</taxon>
        <taxon>Ciliophora</taxon>
        <taxon>Intramacronucleata</taxon>
        <taxon>Oligohymenophorea</taxon>
        <taxon>Peniculida</taxon>
        <taxon>Parameciidae</taxon>
        <taxon>Paramecium</taxon>
    </lineage>
</organism>
<sequence length="92" mass="11465">MLRYRKINYLHLLQIYQTKEIDWLKIIQRQNNAQKKYASEKWKLKLEDIKHQKCEKQKEFLFKVTQDLYNLRENEANLYWEIEANVSACHNY</sequence>
<evidence type="ECO:0000313" key="2">
    <source>
        <dbReference type="Proteomes" id="UP000692954"/>
    </source>
</evidence>
<dbReference type="OrthoDB" id="10259720at2759"/>
<keyword evidence="2" id="KW-1185">Reference proteome</keyword>
<comment type="caution">
    <text evidence="1">The sequence shown here is derived from an EMBL/GenBank/DDBJ whole genome shotgun (WGS) entry which is preliminary data.</text>
</comment>
<reference evidence="1" key="1">
    <citation type="submission" date="2021-01" db="EMBL/GenBank/DDBJ databases">
        <authorList>
            <consortium name="Genoscope - CEA"/>
            <person name="William W."/>
        </authorList>
    </citation>
    <scope>NUCLEOTIDE SEQUENCE</scope>
</reference>